<dbReference type="AlphaFoldDB" id="A0A1N6SBF5"/>
<evidence type="ECO:0000313" key="2">
    <source>
        <dbReference type="EMBL" id="SIQ38391.1"/>
    </source>
</evidence>
<accession>A0A1N6SBF5</accession>
<evidence type="ECO:0008006" key="4">
    <source>
        <dbReference type="Google" id="ProtNLM"/>
    </source>
</evidence>
<dbReference type="Proteomes" id="UP000241788">
    <property type="component" value="Unassembled WGS sequence"/>
</dbReference>
<name>A0A1N6SBF5_9GAMM</name>
<feature type="chain" id="PRO_5012771676" description="DUF3106 domain-containing protein" evidence="1">
    <location>
        <begin position="30"/>
        <end position="191"/>
    </location>
</feature>
<keyword evidence="3" id="KW-1185">Reference proteome</keyword>
<keyword evidence="1" id="KW-0732">Signal</keyword>
<evidence type="ECO:0000313" key="3">
    <source>
        <dbReference type="Proteomes" id="UP000241788"/>
    </source>
</evidence>
<dbReference type="RefSeq" id="WP_076586278.1">
    <property type="nucleotide sequence ID" value="NZ_FTLW01000002.1"/>
</dbReference>
<organism evidence="2 3">
    <name type="scientific">Solilutibacter tolerans</name>
    <dbReference type="NCBI Taxonomy" id="1604334"/>
    <lineage>
        <taxon>Bacteria</taxon>
        <taxon>Pseudomonadati</taxon>
        <taxon>Pseudomonadota</taxon>
        <taxon>Gammaproteobacteria</taxon>
        <taxon>Lysobacterales</taxon>
        <taxon>Lysobacteraceae</taxon>
        <taxon>Solilutibacter</taxon>
    </lineage>
</organism>
<gene>
    <name evidence="2" type="ORF">SAMN05421546_1238</name>
</gene>
<proteinExistence type="predicted"/>
<feature type="signal peptide" evidence="1">
    <location>
        <begin position="1"/>
        <end position="29"/>
    </location>
</feature>
<dbReference type="EMBL" id="FTLW01000002">
    <property type="protein sequence ID" value="SIQ38391.1"/>
    <property type="molecule type" value="Genomic_DNA"/>
</dbReference>
<dbReference type="Pfam" id="PF11304">
    <property type="entry name" value="DUF3106"/>
    <property type="match status" value="1"/>
</dbReference>
<dbReference type="InterPro" id="IPR021455">
    <property type="entry name" value="DUF3106"/>
</dbReference>
<protein>
    <recommendedName>
        <fullName evidence="4">DUF3106 domain-containing protein</fullName>
    </recommendedName>
</protein>
<reference evidence="3" key="1">
    <citation type="submission" date="2017-01" db="EMBL/GenBank/DDBJ databases">
        <authorList>
            <person name="Varghese N."/>
            <person name="Submissions S."/>
        </authorList>
    </citation>
    <scope>NUCLEOTIDE SEQUENCE [LARGE SCALE GENOMIC DNA]</scope>
    <source>
        <strain evidence="3">UM1</strain>
    </source>
</reference>
<evidence type="ECO:0000256" key="1">
    <source>
        <dbReference type="SAM" id="SignalP"/>
    </source>
</evidence>
<sequence>MRRNRAVRPTLVLLAASAVVAGIAMVATAASPPLSPAQQEALRTRIAAWQALTPDSRRDARAQMQAWLQLPPIQQAGLRASAAAFSQLPAEQQAAMRVKFAALSGEQKHGWRLGPVLGAYYPRLHPLIAYVPEAEREPLLRTLHAMSPQELELLGRLAFSTPPAERNALRQALIRQPPADRLGWLMTQMDR</sequence>